<evidence type="ECO:0000256" key="1">
    <source>
        <dbReference type="ARBA" id="ARBA00004651"/>
    </source>
</evidence>
<feature type="transmembrane region" description="Helical" evidence="7">
    <location>
        <begin position="274"/>
        <end position="291"/>
    </location>
</feature>
<keyword evidence="4 7" id="KW-0812">Transmembrane</keyword>
<evidence type="ECO:0000256" key="6">
    <source>
        <dbReference type="ARBA" id="ARBA00023136"/>
    </source>
</evidence>
<feature type="transmembrane region" description="Helical" evidence="7">
    <location>
        <begin position="183"/>
        <end position="202"/>
    </location>
</feature>
<feature type="transmembrane region" description="Helical" evidence="7">
    <location>
        <begin position="100"/>
        <end position="117"/>
    </location>
</feature>
<dbReference type="Pfam" id="PF00892">
    <property type="entry name" value="EamA"/>
    <property type="match status" value="2"/>
</dbReference>
<comment type="similarity">
    <text evidence="2">Belongs to the EamA transporter family.</text>
</comment>
<proteinExistence type="inferred from homology"/>
<dbReference type="InterPro" id="IPR050638">
    <property type="entry name" value="AA-Vitamin_Transporters"/>
</dbReference>
<feature type="transmembrane region" description="Helical" evidence="7">
    <location>
        <begin position="217"/>
        <end position="238"/>
    </location>
</feature>
<dbReference type="PANTHER" id="PTHR32322">
    <property type="entry name" value="INNER MEMBRANE TRANSPORTER"/>
    <property type="match status" value="1"/>
</dbReference>
<dbReference type="PANTHER" id="PTHR32322:SF18">
    <property type="entry name" value="S-ADENOSYLMETHIONINE_S-ADENOSYLHOMOCYSTEINE TRANSPORTER"/>
    <property type="match status" value="1"/>
</dbReference>
<dbReference type="STRING" id="1121476.SAMN02745751_02281"/>
<feature type="transmembrane region" description="Helical" evidence="7">
    <location>
        <begin position="250"/>
        <end position="268"/>
    </location>
</feature>
<dbReference type="InterPro" id="IPR037185">
    <property type="entry name" value="EmrE-like"/>
</dbReference>
<keyword evidence="10" id="KW-1185">Reference proteome</keyword>
<reference evidence="9 10" key="1">
    <citation type="submission" date="2016-11" db="EMBL/GenBank/DDBJ databases">
        <authorList>
            <person name="Jaros S."/>
            <person name="Januszkiewicz K."/>
            <person name="Wedrychowicz H."/>
        </authorList>
    </citation>
    <scope>NUCLEOTIDE SEQUENCE [LARGE SCALE GENOMIC DNA]</scope>
    <source>
        <strain evidence="9 10">DSM 17477</strain>
    </source>
</reference>
<dbReference type="SUPFAM" id="SSF103481">
    <property type="entry name" value="Multidrug resistance efflux transporter EmrE"/>
    <property type="match status" value="2"/>
</dbReference>
<evidence type="ECO:0000259" key="8">
    <source>
        <dbReference type="Pfam" id="PF00892"/>
    </source>
</evidence>
<feature type="transmembrane region" description="Helical" evidence="7">
    <location>
        <begin position="150"/>
        <end position="171"/>
    </location>
</feature>
<feature type="domain" description="EamA" evidence="8">
    <location>
        <begin position="12"/>
        <end position="141"/>
    </location>
</feature>
<evidence type="ECO:0000256" key="2">
    <source>
        <dbReference type="ARBA" id="ARBA00007362"/>
    </source>
</evidence>
<feature type="transmembrane region" description="Helical" evidence="7">
    <location>
        <begin position="12"/>
        <end position="31"/>
    </location>
</feature>
<evidence type="ECO:0000313" key="10">
    <source>
        <dbReference type="Proteomes" id="UP000184052"/>
    </source>
</evidence>
<dbReference type="EMBL" id="FQZL01000016">
    <property type="protein sequence ID" value="SHJ32035.1"/>
    <property type="molecule type" value="Genomic_DNA"/>
</dbReference>
<feature type="domain" description="EamA" evidence="8">
    <location>
        <begin position="154"/>
        <end position="288"/>
    </location>
</feature>
<gene>
    <name evidence="9" type="ORF">SAMN02745751_02281</name>
</gene>
<keyword evidence="5 7" id="KW-1133">Transmembrane helix</keyword>
<accession>A0A1M6IC80</accession>
<feature type="transmembrane region" description="Helical" evidence="7">
    <location>
        <begin position="75"/>
        <end position="94"/>
    </location>
</feature>
<keyword evidence="6 7" id="KW-0472">Membrane</keyword>
<protein>
    <submittedName>
        <fullName evidence="9">Permease of the drug/metabolite transporter (DMT) superfamily</fullName>
    </submittedName>
</protein>
<comment type="subcellular location">
    <subcellularLocation>
        <location evidence="1">Cell membrane</location>
        <topology evidence="1">Multi-pass membrane protein</topology>
    </subcellularLocation>
</comment>
<feature type="transmembrane region" description="Helical" evidence="7">
    <location>
        <begin position="126"/>
        <end position="144"/>
    </location>
</feature>
<evidence type="ECO:0000256" key="4">
    <source>
        <dbReference type="ARBA" id="ARBA00022692"/>
    </source>
</evidence>
<feature type="transmembrane region" description="Helical" evidence="7">
    <location>
        <begin position="37"/>
        <end position="55"/>
    </location>
</feature>
<evidence type="ECO:0000256" key="7">
    <source>
        <dbReference type="SAM" id="Phobius"/>
    </source>
</evidence>
<evidence type="ECO:0000313" key="9">
    <source>
        <dbReference type="EMBL" id="SHJ32035.1"/>
    </source>
</evidence>
<evidence type="ECO:0000256" key="3">
    <source>
        <dbReference type="ARBA" id="ARBA00022475"/>
    </source>
</evidence>
<name>A0A1M6IC80_9FIRM</name>
<dbReference type="AlphaFoldDB" id="A0A1M6IC80"/>
<dbReference type="InterPro" id="IPR000620">
    <property type="entry name" value="EamA_dom"/>
</dbReference>
<sequence length="303" mass="33526">MINIRDAYAKYIIVLAPIAWGLNPSFMKIAYKYVNPPMMNFIRLMMAFVFFLLFLRTTNRLRQENLWKVAMDTKLLMFIFVIFQVCYSIGISMVTASITGIIFGMLPVTVLVINLVTGDEKVRGKTVVSVIMSIVGVVIIVMSGKSTGGSISFIGAALVLMAQISYGIFTVESKKKVRYHNPVVMTTVATIPSAIVFLVLSFRDLASFDYGTIPMEGWMGMVFAGVVGMGIANAIWMWGAGKIGSTRLSLYNNLNPVAALIGAFVMLGERLSPWQYFGVLVIFSAILLSQYRPKGERDNVTEI</sequence>
<evidence type="ECO:0000256" key="5">
    <source>
        <dbReference type="ARBA" id="ARBA00022989"/>
    </source>
</evidence>
<dbReference type="OrthoDB" id="9805239at2"/>
<dbReference type="Proteomes" id="UP000184052">
    <property type="component" value="Unassembled WGS sequence"/>
</dbReference>
<dbReference type="RefSeq" id="WP_073049706.1">
    <property type="nucleotide sequence ID" value="NZ_FQZL01000016.1"/>
</dbReference>
<keyword evidence="3" id="KW-1003">Cell membrane</keyword>
<organism evidence="9 10">
    <name type="scientific">Dethiosulfatibacter aminovorans DSM 17477</name>
    <dbReference type="NCBI Taxonomy" id="1121476"/>
    <lineage>
        <taxon>Bacteria</taxon>
        <taxon>Bacillati</taxon>
        <taxon>Bacillota</taxon>
        <taxon>Tissierellia</taxon>
        <taxon>Dethiosulfatibacter</taxon>
    </lineage>
</organism>
<dbReference type="GO" id="GO:0005886">
    <property type="term" value="C:plasma membrane"/>
    <property type="evidence" value="ECO:0007669"/>
    <property type="project" value="UniProtKB-SubCell"/>
</dbReference>